<evidence type="ECO:0000313" key="16">
    <source>
        <dbReference type="Proteomes" id="UP000603602"/>
    </source>
</evidence>
<dbReference type="CDD" id="cd06225">
    <property type="entry name" value="HAMP"/>
    <property type="match status" value="1"/>
</dbReference>
<dbReference type="InterPro" id="IPR004358">
    <property type="entry name" value="Sig_transdc_His_kin-like_C"/>
</dbReference>
<keyword evidence="11" id="KW-0175">Coiled coil</keyword>
<dbReference type="InterPro" id="IPR036097">
    <property type="entry name" value="HisK_dim/P_sf"/>
</dbReference>
<keyword evidence="8" id="KW-0418">Kinase</keyword>
<evidence type="ECO:0000256" key="8">
    <source>
        <dbReference type="ARBA" id="ARBA00022777"/>
    </source>
</evidence>
<dbReference type="Gene3D" id="1.10.287.130">
    <property type="match status" value="1"/>
</dbReference>
<dbReference type="PANTHER" id="PTHR43065">
    <property type="entry name" value="SENSOR HISTIDINE KINASE"/>
    <property type="match status" value="1"/>
</dbReference>
<dbReference type="PANTHER" id="PTHR43065:SF22">
    <property type="entry name" value="HISTIDINE KINASE"/>
    <property type="match status" value="1"/>
</dbReference>
<dbReference type="Pfam" id="PF00672">
    <property type="entry name" value="HAMP"/>
    <property type="match status" value="1"/>
</dbReference>
<evidence type="ECO:0000256" key="4">
    <source>
        <dbReference type="ARBA" id="ARBA00022475"/>
    </source>
</evidence>
<dbReference type="InterPro" id="IPR033463">
    <property type="entry name" value="sCache_3"/>
</dbReference>
<evidence type="ECO:0000256" key="12">
    <source>
        <dbReference type="SAM" id="Phobius"/>
    </source>
</evidence>
<comment type="catalytic activity">
    <reaction evidence="1">
        <text>ATP + protein L-histidine = ADP + protein N-phospho-L-histidine.</text>
        <dbReference type="EC" id="2.7.13.3"/>
    </reaction>
</comment>
<keyword evidence="10 12" id="KW-0472">Membrane</keyword>
<dbReference type="SMART" id="SM00387">
    <property type="entry name" value="HATPase_c"/>
    <property type="match status" value="1"/>
</dbReference>
<dbReference type="SMART" id="SM00388">
    <property type="entry name" value="HisKA"/>
    <property type="match status" value="1"/>
</dbReference>
<evidence type="ECO:0000256" key="9">
    <source>
        <dbReference type="ARBA" id="ARBA00022989"/>
    </source>
</evidence>
<feature type="domain" description="Histidine kinase" evidence="13">
    <location>
        <begin position="460"/>
        <end position="675"/>
    </location>
</feature>
<proteinExistence type="predicted"/>
<feature type="transmembrane region" description="Helical" evidence="12">
    <location>
        <begin position="17"/>
        <end position="39"/>
    </location>
</feature>
<gene>
    <name evidence="15" type="ORF">IFO67_13010</name>
</gene>
<evidence type="ECO:0000256" key="7">
    <source>
        <dbReference type="ARBA" id="ARBA00022692"/>
    </source>
</evidence>
<dbReference type="PROSITE" id="PS50885">
    <property type="entry name" value="HAMP"/>
    <property type="match status" value="1"/>
</dbReference>
<dbReference type="Gene3D" id="3.30.565.10">
    <property type="entry name" value="Histidine kinase-like ATPase, C-terminal domain"/>
    <property type="match status" value="1"/>
</dbReference>
<comment type="caution">
    <text evidence="15">The sequence shown here is derived from an EMBL/GenBank/DDBJ whole genome shotgun (WGS) entry which is preliminary data.</text>
</comment>
<evidence type="ECO:0000259" key="13">
    <source>
        <dbReference type="PROSITE" id="PS50109"/>
    </source>
</evidence>
<comment type="subcellular location">
    <subcellularLocation>
        <location evidence="2">Cell membrane</location>
        <topology evidence="2">Multi-pass membrane protein</topology>
    </subcellularLocation>
</comment>
<dbReference type="SUPFAM" id="SSF158472">
    <property type="entry name" value="HAMP domain-like"/>
    <property type="match status" value="1"/>
</dbReference>
<feature type="domain" description="HAMP" evidence="14">
    <location>
        <begin position="358"/>
        <end position="411"/>
    </location>
</feature>
<evidence type="ECO:0000256" key="1">
    <source>
        <dbReference type="ARBA" id="ARBA00000085"/>
    </source>
</evidence>
<dbReference type="SMART" id="SM00304">
    <property type="entry name" value="HAMP"/>
    <property type="match status" value="1"/>
</dbReference>
<evidence type="ECO:0000256" key="10">
    <source>
        <dbReference type="ARBA" id="ARBA00023136"/>
    </source>
</evidence>
<dbReference type="InterPro" id="IPR005467">
    <property type="entry name" value="His_kinase_dom"/>
</dbReference>
<reference evidence="16" key="1">
    <citation type="submission" date="2023-07" db="EMBL/GenBank/DDBJ databases">
        <title>Thauera sp. CAU 1555 isolated from sand of Yaerae Beach.</title>
        <authorList>
            <person name="Kim W."/>
        </authorList>
    </citation>
    <scope>NUCLEOTIDE SEQUENCE [LARGE SCALE GENOMIC DNA]</scope>
    <source>
        <strain evidence="16">CAU 1555</strain>
    </source>
</reference>
<evidence type="ECO:0000256" key="11">
    <source>
        <dbReference type="SAM" id="Coils"/>
    </source>
</evidence>
<keyword evidence="5" id="KW-0597">Phosphoprotein</keyword>
<feature type="coiled-coil region" evidence="11">
    <location>
        <begin position="399"/>
        <end position="451"/>
    </location>
</feature>
<dbReference type="SUPFAM" id="SSF103190">
    <property type="entry name" value="Sensory domain-like"/>
    <property type="match status" value="1"/>
</dbReference>
<dbReference type="Pfam" id="PF02518">
    <property type="entry name" value="HATPase_c"/>
    <property type="match status" value="1"/>
</dbReference>
<dbReference type="InterPro" id="IPR029151">
    <property type="entry name" value="Sensor-like_sf"/>
</dbReference>
<dbReference type="SUPFAM" id="SSF55874">
    <property type="entry name" value="ATPase domain of HSP90 chaperone/DNA topoisomerase II/histidine kinase"/>
    <property type="match status" value="1"/>
</dbReference>
<dbReference type="EMBL" id="JACYTO010000002">
    <property type="protein sequence ID" value="MBD8503808.1"/>
    <property type="molecule type" value="Genomic_DNA"/>
</dbReference>
<evidence type="ECO:0000256" key="6">
    <source>
        <dbReference type="ARBA" id="ARBA00022679"/>
    </source>
</evidence>
<dbReference type="PRINTS" id="PR00344">
    <property type="entry name" value="BCTRLSENSOR"/>
</dbReference>
<keyword evidence="6" id="KW-0808">Transferase</keyword>
<dbReference type="PROSITE" id="PS50109">
    <property type="entry name" value="HIS_KIN"/>
    <property type="match status" value="1"/>
</dbReference>
<dbReference type="EC" id="2.7.13.3" evidence="3"/>
<organism evidence="15 16">
    <name type="scientific">Thauera sedimentorum</name>
    <dbReference type="NCBI Taxonomy" id="2767595"/>
    <lineage>
        <taxon>Bacteria</taxon>
        <taxon>Pseudomonadati</taxon>
        <taxon>Pseudomonadota</taxon>
        <taxon>Betaproteobacteria</taxon>
        <taxon>Rhodocyclales</taxon>
        <taxon>Zoogloeaceae</taxon>
        <taxon>Thauera</taxon>
    </lineage>
</organism>
<dbReference type="Proteomes" id="UP000603602">
    <property type="component" value="Unassembled WGS sequence"/>
</dbReference>
<feature type="transmembrane region" description="Helical" evidence="12">
    <location>
        <begin position="333"/>
        <end position="357"/>
    </location>
</feature>
<dbReference type="InterPro" id="IPR003660">
    <property type="entry name" value="HAMP_dom"/>
</dbReference>
<name>A0ABR9BBT8_9RHOO</name>
<evidence type="ECO:0000313" key="15">
    <source>
        <dbReference type="EMBL" id="MBD8503808.1"/>
    </source>
</evidence>
<evidence type="ECO:0000256" key="3">
    <source>
        <dbReference type="ARBA" id="ARBA00012438"/>
    </source>
</evidence>
<dbReference type="InterPro" id="IPR036890">
    <property type="entry name" value="HATPase_C_sf"/>
</dbReference>
<keyword evidence="7 12" id="KW-0812">Transmembrane</keyword>
<evidence type="ECO:0000256" key="5">
    <source>
        <dbReference type="ARBA" id="ARBA00022553"/>
    </source>
</evidence>
<evidence type="ECO:0000256" key="2">
    <source>
        <dbReference type="ARBA" id="ARBA00004651"/>
    </source>
</evidence>
<dbReference type="Gene3D" id="6.10.340.10">
    <property type="match status" value="1"/>
</dbReference>
<dbReference type="Pfam" id="PF00512">
    <property type="entry name" value="HisKA"/>
    <property type="match status" value="1"/>
</dbReference>
<dbReference type="InterPro" id="IPR003594">
    <property type="entry name" value="HATPase_dom"/>
</dbReference>
<dbReference type="SUPFAM" id="SSF47384">
    <property type="entry name" value="Homodimeric domain of signal transducing histidine kinase"/>
    <property type="match status" value="1"/>
</dbReference>
<protein>
    <recommendedName>
        <fullName evidence="3">histidine kinase</fullName>
        <ecNumber evidence="3">2.7.13.3</ecNumber>
    </recommendedName>
</protein>
<keyword evidence="16" id="KW-1185">Reference proteome</keyword>
<dbReference type="CDD" id="cd00082">
    <property type="entry name" value="HisKA"/>
    <property type="match status" value="1"/>
</dbReference>
<accession>A0ABR9BBT8</accession>
<sequence>MLPRLAERFRRSVRAKLLALVLAPLAVGVPILLGLVWTWGSESYQRLLTYKISSDMVTAHEYFDRVRIGVGHEVAAAAESHRLALRLAHDPRAQMELSALLANLAVARGLDFLHFLDRDGRIVASAHNEFSSGEARAAWPVVAAALAGQAHTTVERLSAEQLAGIDPALRRRARLDLVPTRAAAPDPRSFEDRGLIIHAAAPVVDVGGRPLGALEGGVLLNGNLEMVDRINAIVYRDGSLPLGSRGTATLFLDDVRIATNVRLFEGQRALGTRVSAAVRERVLGRGETWLGTAFVVSDDYVSGYEPVVDGHGERVGMLYVGFLEEPFRNAMRLAMGALFLLFIVLSGLGTVLSLRWARSVFQPIERMNAVIQRAEQGEAGARVGEVASRDELGRLAGEFDHLLDTLAAKREELQRWAEELDAKVAERTRELSEANEHLRRAQQQLVMSEKLAAIGELTAGVAHEINNPVAVIQGNLDVLRDVLGDAAGPVREEIRLIHQQADRIRQIVTKLLQFARPGEFAGYVEEVDVNAVLADCLLLTRHNLEKGRIDVDLREAATVPVEINRSELQQVLINLIVNAIQAMPEGGTLTLASENWLEHDQPMGAVLRVRDTGQGIAPENLSNIFDPFFTTKKGSGTGLGLSISYTIVERYGGRIEVSSRPGEGAEFVVRLRREPLYDAAPEAPRFARRWDIASA</sequence>
<keyword evidence="9 12" id="KW-1133">Transmembrane helix</keyword>
<evidence type="ECO:0000259" key="14">
    <source>
        <dbReference type="PROSITE" id="PS50885"/>
    </source>
</evidence>
<dbReference type="Pfam" id="PF17202">
    <property type="entry name" value="sCache_3_3"/>
    <property type="match status" value="1"/>
</dbReference>
<keyword evidence="4" id="KW-1003">Cell membrane</keyword>
<dbReference type="InterPro" id="IPR003661">
    <property type="entry name" value="HisK_dim/P_dom"/>
</dbReference>